<dbReference type="AlphaFoldDB" id="A0A0E2H8U7"/>
<organism evidence="4 5">
    <name type="scientific">[Clostridium] clostridioforme 90A8</name>
    <dbReference type="NCBI Taxonomy" id="999408"/>
    <lineage>
        <taxon>Bacteria</taxon>
        <taxon>Bacillati</taxon>
        <taxon>Bacillota</taxon>
        <taxon>Clostridia</taxon>
        <taxon>Lachnospirales</taxon>
        <taxon>Lachnospiraceae</taxon>
        <taxon>Enterocloster</taxon>
    </lineage>
</organism>
<evidence type="ECO:0000256" key="1">
    <source>
        <dbReference type="ARBA" id="ARBA00006206"/>
    </source>
</evidence>
<dbReference type="InterPro" id="IPR014718">
    <property type="entry name" value="GH-type_carb-bd"/>
</dbReference>
<keyword evidence="3" id="KW-0119">Carbohydrate metabolism</keyword>
<dbReference type="EMBL" id="AGYR01000033">
    <property type="protein sequence ID" value="ENZ13337.1"/>
    <property type="molecule type" value="Genomic_DNA"/>
</dbReference>
<dbReference type="RefSeq" id="WP_002588191.1">
    <property type="nucleotide sequence ID" value="NZ_KB851022.1"/>
</dbReference>
<dbReference type="GO" id="GO:0030246">
    <property type="term" value="F:carbohydrate binding"/>
    <property type="evidence" value="ECO:0007669"/>
    <property type="project" value="InterPro"/>
</dbReference>
<name>A0A0E2H8U7_9FIRM</name>
<evidence type="ECO:0008006" key="6">
    <source>
        <dbReference type="Google" id="ProtNLM"/>
    </source>
</evidence>
<dbReference type="InterPro" id="IPR008183">
    <property type="entry name" value="Aldose_1/G6P_1-epimerase"/>
</dbReference>
<dbReference type="Pfam" id="PF01263">
    <property type="entry name" value="Aldose_epim"/>
    <property type="match status" value="1"/>
</dbReference>
<dbReference type="PANTHER" id="PTHR10091">
    <property type="entry name" value="ALDOSE-1-EPIMERASE"/>
    <property type="match status" value="1"/>
</dbReference>
<sequence length="365" mass="40897">MKINTQKFTDRSENTYEVHEATTNLGLTVTLSPLGASIQKIAIRTVQGEYLSMALSLPDPTVCPADAGYAGATLGPNAGRIRGSELPIGKQIYHLTPNEGRHQLHGGPHNLSTIIWATDSVTCTHDYVKIQFSSFQPDRMDGFPGNRTYRAVYTLDDTNWLTVEYSARTDSPTYINLSNHTYWNLSGDFSRSGLEQELTVFSNNISLLDTEFLPVDVIPVAGTAFDFRRPRRLDNAMRSLKDECSRSQLHIGKGYNHAFLLNKPEPFRSIRSIRRTLPLKKACVLRDPGSGRTLKVMTDAPVLVLYTGGFLQDGLFMSNNQYSRPSCAIALEAQDLPDVMHILPHAYRLTTPTEPFHRIIRFHLI</sequence>
<dbReference type="InterPro" id="IPR047215">
    <property type="entry name" value="Galactose_mutarotase-like"/>
</dbReference>
<dbReference type="SUPFAM" id="SSF74650">
    <property type="entry name" value="Galactose mutarotase-like"/>
    <property type="match status" value="1"/>
</dbReference>
<protein>
    <recommendedName>
        <fullName evidence="6">Aldose 1-epimerase</fullName>
    </recommendedName>
</protein>
<accession>A0A0E2H8U7</accession>
<dbReference type="GO" id="GO:0005737">
    <property type="term" value="C:cytoplasm"/>
    <property type="evidence" value="ECO:0007669"/>
    <property type="project" value="TreeGrafter"/>
</dbReference>
<keyword evidence="2" id="KW-0413">Isomerase</keyword>
<dbReference type="GO" id="GO:0006006">
    <property type="term" value="P:glucose metabolic process"/>
    <property type="evidence" value="ECO:0007669"/>
    <property type="project" value="TreeGrafter"/>
</dbReference>
<dbReference type="Gene3D" id="2.70.98.10">
    <property type="match status" value="1"/>
</dbReference>
<dbReference type="InterPro" id="IPR011013">
    <property type="entry name" value="Gal_mutarotase_sf_dom"/>
</dbReference>
<dbReference type="GO" id="GO:0004034">
    <property type="term" value="F:aldose 1-epimerase activity"/>
    <property type="evidence" value="ECO:0007669"/>
    <property type="project" value="TreeGrafter"/>
</dbReference>
<dbReference type="PANTHER" id="PTHR10091:SF0">
    <property type="entry name" value="GALACTOSE MUTAROTASE"/>
    <property type="match status" value="1"/>
</dbReference>
<evidence type="ECO:0000313" key="4">
    <source>
        <dbReference type="EMBL" id="ENZ13337.1"/>
    </source>
</evidence>
<comment type="caution">
    <text evidence="4">The sequence shown here is derived from an EMBL/GenBank/DDBJ whole genome shotgun (WGS) entry which is preliminary data.</text>
</comment>
<evidence type="ECO:0000313" key="5">
    <source>
        <dbReference type="Proteomes" id="UP000013085"/>
    </source>
</evidence>
<gene>
    <name evidence="4" type="ORF">HMPREF1090_02842</name>
</gene>
<dbReference type="HOGENOM" id="CLU_031753_2_0_9"/>
<comment type="similarity">
    <text evidence="1">Belongs to the aldose epimerase family.</text>
</comment>
<evidence type="ECO:0000256" key="2">
    <source>
        <dbReference type="ARBA" id="ARBA00023235"/>
    </source>
</evidence>
<proteinExistence type="inferred from homology"/>
<dbReference type="Proteomes" id="UP000013085">
    <property type="component" value="Unassembled WGS sequence"/>
</dbReference>
<evidence type="ECO:0000256" key="3">
    <source>
        <dbReference type="ARBA" id="ARBA00023277"/>
    </source>
</evidence>
<reference evidence="4 5" key="1">
    <citation type="submission" date="2013-01" db="EMBL/GenBank/DDBJ databases">
        <title>The Genome Sequence of Clostridium clostridioforme 90A8.</title>
        <authorList>
            <consortium name="The Broad Institute Genome Sequencing Platform"/>
            <person name="Earl A."/>
            <person name="Ward D."/>
            <person name="Feldgarden M."/>
            <person name="Gevers D."/>
            <person name="Courvalin P."/>
            <person name="Lambert T."/>
            <person name="Walker B."/>
            <person name="Young S.K."/>
            <person name="Zeng Q."/>
            <person name="Gargeya S."/>
            <person name="Fitzgerald M."/>
            <person name="Haas B."/>
            <person name="Abouelleil A."/>
            <person name="Alvarado L."/>
            <person name="Arachchi H.M."/>
            <person name="Berlin A.M."/>
            <person name="Chapman S.B."/>
            <person name="Dewar J."/>
            <person name="Goldberg J."/>
            <person name="Griggs A."/>
            <person name="Gujja S."/>
            <person name="Hansen M."/>
            <person name="Howarth C."/>
            <person name="Imamovic A."/>
            <person name="Larimer J."/>
            <person name="McCowan C."/>
            <person name="Murphy C."/>
            <person name="Neiman D."/>
            <person name="Pearson M."/>
            <person name="Priest M."/>
            <person name="Roberts A."/>
            <person name="Saif S."/>
            <person name="Shea T."/>
            <person name="Sisk P."/>
            <person name="Sykes S."/>
            <person name="Wortman J."/>
            <person name="Nusbaum C."/>
            <person name="Birren B."/>
        </authorList>
    </citation>
    <scope>NUCLEOTIDE SEQUENCE [LARGE SCALE GENOMIC DNA]</scope>
    <source>
        <strain evidence="4 5">90A8</strain>
    </source>
</reference>
<dbReference type="GO" id="GO:0033499">
    <property type="term" value="P:galactose catabolic process via UDP-galactose, Leloir pathway"/>
    <property type="evidence" value="ECO:0007669"/>
    <property type="project" value="TreeGrafter"/>
</dbReference>
<dbReference type="CDD" id="cd09019">
    <property type="entry name" value="galactose_mutarotase_like"/>
    <property type="match status" value="1"/>
</dbReference>
<dbReference type="PATRIC" id="fig|999408.3.peg.3070"/>